<feature type="domain" description="HipA-like C-terminal" evidence="4">
    <location>
        <begin position="165"/>
        <end position="390"/>
    </location>
</feature>
<accession>A0A0B9A1V3</accession>
<dbReference type="STRING" id="48936.NJ75_00045"/>
<evidence type="ECO:0000313" key="7">
    <source>
        <dbReference type="EMBL" id="KHS49564.1"/>
    </source>
</evidence>
<keyword evidence="2" id="KW-0808">Transferase</keyword>
<dbReference type="GO" id="GO:0004674">
    <property type="term" value="F:protein serine/threonine kinase activity"/>
    <property type="evidence" value="ECO:0007669"/>
    <property type="project" value="TreeGrafter"/>
</dbReference>
<dbReference type="Pfam" id="PF13657">
    <property type="entry name" value="Couple_hipA"/>
    <property type="match status" value="1"/>
</dbReference>
<evidence type="ECO:0000313" key="6">
    <source>
        <dbReference type="EMBL" id="KHS49342.1"/>
    </source>
</evidence>
<organism evidence="6 8">
    <name type="scientific">Novosphingobium subterraneum</name>
    <dbReference type="NCBI Taxonomy" id="48936"/>
    <lineage>
        <taxon>Bacteria</taxon>
        <taxon>Pseudomonadati</taxon>
        <taxon>Pseudomonadota</taxon>
        <taxon>Alphaproteobacteria</taxon>
        <taxon>Sphingomonadales</taxon>
        <taxon>Sphingomonadaceae</taxon>
        <taxon>Novosphingobium</taxon>
    </lineage>
</organism>
<evidence type="ECO:0000259" key="4">
    <source>
        <dbReference type="Pfam" id="PF07804"/>
    </source>
</evidence>
<dbReference type="InterPro" id="IPR012893">
    <property type="entry name" value="HipA-like_C"/>
</dbReference>
<evidence type="ECO:0008006" key="9">
    <source>
        <dbReference type="Google" id="ProtNLM"/>
    </source>
</evidence>
<keyword evidence="8" id="KW-1185">Reference proteome</keyword>
<sequence>MKLAPGTPLVVGLLTDETAAPLSVGRLAMARGLAQLEWSAEIIAEGMPISPLHYPAEPGLHPARSRTFEGLHGFLSDCLPDAWGMLLLKRRLQKMGHRFEDLNAVDRLALVGTKGRGALVFQPETLDGETSSTIDLDALADESRHVLLGEETELEALLTRLGGGSGGARPKVHVAIDAGGTLSAGDELAAAGTRSAGEEWIVKFAATNDPADIGPLEEAYARMARAAGIEMAETRLISSAKGPGHFATRRFDRPVPGKRLHMVSLGGVLEASPHMPSVDYDGFLKATLAITHSMADVEQAFRRMVFNVLARNRDDHVRQHAYLMDARGDWRLAPAFDLTFSNGPGGEHYMAVLGEGRTITRQHIEKLAKTHGISPKRVFAVIDDVRASLADWPSHARDTGVRVSMAKVSEGLESVARTFG</sequence>
<dbReference type="PANTHER" id="PTHR37419">
    <property type="entry name" value="SERINE/THREONINE-PROTEIN KINASE TOXIN HIPA"/>
    <property type="match status" value="1"/>
</dbReference>
<dbReference type="Pfam" id="PF07804">
    <property type="entry name" value="HipA_C"/>
    <property type="match status" value="1"/>
</dbReference>
<dbReference type="PATRIC" id="fig|48936.3.peg.275"/>
<dbReference type="PANTHER" id="PTHR37419:SF8">
    <property type="entry name" value="TOXIN YJJJ"/>
    <property type="match status" value="1"/>
</dbReference>
<keyword evidence="3" id="KW-0418">Kinase</keyword>
<evidence type="ECO:0000256" key="2">
    <source>
        <dbReference type="ARBA" id="ARBA00022679"/>
    </source>
</evidence>
<comment type="caution">
    <text evidence="6">The sequence shown here is derived from an EMBL/GenBank/DDBJ whole genome shotgun (WGS) entry which is preliminary data.</text>
</comment>
<dbReference type="Proteomes" id="UP000031338">
    <property type="component" value="Unassembled WGS sequence"/>
</dbReference>
<dbReference type="AlphaFoldDB" id="A0A0B9A1V3"/>
<dbReference type="InterPro" id="IPR052028">
    <property type="entry name" value="HipA_Ser/Thr_kinase"/>
</dbReference>
<dbReference type="EMBL" id="JRVC01000001">
    <property type="protein sequence ID" value="KHS49564.1"/>
    <property type="molecule type" value="Genomic_DNA"/>
</dbReference>
<feature type="domain" description="HipA N-terminal subdomain 1" evidence="5">
    <location>
        <begin position="23"/>
        <end position="121"/>
    </location>
</feature>
<name>A0A0B9A1V3_9SPHN</name>
<evidence type="ECO:0000313" key="8">
    <source>
        <dbReference type="Proteomes" id="UP000031338"/>
    </source>
</evidence>
<reference evidence="6 8" key="1">
    <citation type="submission" date="2014-10" db="EMBL/GenBank/DDBJ databases">
        <title>Draft genome sequence of Novosphingobium subterraneum DSM 12447.</title>
        <authorList>
            <person name="Gan H.M."/>
            <person name="Gan H.Y."/>
            <person name="Savka M.A."/>
        </authorList>
    </citation>
    <scope>NUCLEOTIDE SEQUENCE [LARGE SCALE GENOMIC DNA]</scope>
    <source>
        <strain evidence="6 8">DSM 12447</strain>
    </source>
</reference>
<dbReference type="GO" id="GO:0005829">
    <property type="term" value="C:cytosol"/>
    <property type="evidence" value="ECO:0007669"/>
    <property type="project" value="TreeGrafter"/>
</dbReference>
<evidence type="ECO:0000259" key="5">
    <source>
        <dbReference type="Pfam" id="PF13657"/>
    </source>
</evidence>
<proteinExistence type="inferred from homology"/>
<comment type="similarity">
    <text evidence="1">Belongs to the HipA Ser/Thr kinase family.</text>
</comment>
<protein>
    <recommendedName>
        <fullName evidence="9">HipA-like protein</fullName>
    </recommendedName>
</protein>
<dbReference type="RefSeq" id="WP_039330680.1">
    <property type="nucleotide sequence ID" value="NZ_JRVC01000001.1"/>
</dbReference>
<evidence type="ECO:0000256" key="1">
    <source>
        <dbReference type="ARBA" id="ARBA00010164"/>
    </source>
</evidence>
<dbReference type="InterPro" id="IPR017508">
    <property type="entry name" value="HipA_N1"/>
</dbReference>
<evidence type="ECO:0000256" key="3">
    <source>
        <dbReference type="ARBA" id="ARBA00022777"/>
    </source>
</evidence>
<gene>
    <name evidence="6" type="ORF">NJ75_00045</name>
    <name evidence="7" type="ORF">NJ75_00267</name>
</gene>
<dbReference type="EMBL" id="JRVC01000001">
    <property type="protein sequence ID" value="KHS49342.1"/>
    <property type="molecule type" value="Genomic_DNA"/>
</dbReference>